<reference evidence="5" key="1">
    <citation type="submission" date="2017-06" db="EMBL/GenBank/DDBJ databases">
        <authorList>
            <person name="Cremers G."/>
        </authorList>
    </citation>
    <scope>NUCLEOTIDE SEQUENCE [LARGE SCALE GENOMIC DNA]</scope>
</reference>
<feature type="domain" description="Archaeal Nre C-terminal" evidence="3">
    <location>
        <begin position="305"/>
        <end position="414"/>
    </location>
</feature>
<comment type="function">
    <text evidence="1">Involved in DNA damage repair.</text>
</comment>
<dbReference type="HAMAP" id="MF_02096">
    <property type="entry name" value="Nre"/>
    <property type="match status" value="1"/>
</dbReference>
<keyword evidence="5" id="KW-1185">Reference proteome</keyword>
<evidence type="ECO:0000313" key="4">
    <source>
        <dbReference type="EMBL" id="SNQ61451.1"/>
    </source>
</evidence>
<dbReference type="Pfam" id="PF04895">
    <property type="entry name" value="Nre_C"/>
    <property type="match status" value="1"/>
</dbReference>
<dbReference type="EMBL" id="FZMP01000181">
    <property type="protein sequence ID" value="SNQ61451.1"/>
    <property type="molecule type" value="Genomic_DNA"/>
</dbReference>
<protein>
    <recommendedName>
        <fullName evidence="1">DNA repair protein</fullName>
    </recommendedName>
</protein>
<dbReference type="PANTHER" id="PTHR38136">
    <property type="entry name" value="DNA REPAIR PROTEIN"/>
    <property type="match status" value="1"/>
</dbReference>
<sequence>MDSVDSLFSGSDSLCILCRGAKLLCGKDRCPVLIKFYSSVKVKPLTDSLNIDGSSPPGVFVGRIGYPYVSVGPLIPPSHGDTTLLDTPEMWIGRSIDDIVDFRSQLVRGKHLVHIRDLESSHIIEATREMALCSSPIDVEAEFLKKPSARLVLDDEVQPFGPTAPLKKIDVGNTRFDQKMEKAYCDTDLKAKEAVLSLYKDGTLVSSIQKAFSVGAFGEGKARRFVPTRWSITAVDSMVGAHLMEKMKDFPLINEYLVFESWQLDNRFVVLMMPRAWSYELIEAWYPNTVWNPFGKEVAIMSSSEGFEGRTTYAEIGGCYYAARLAVNEYLVKERRQARVVILREAHPGYIMPVGVWNVRENVRAALKTQPGKFPSLDEAFKYISTRLVIPKERWIKESTVLKETLFQRGLEDFFGR</sequence>
<evidence type="ECO:0000313" key="5">
    <source>
        <dbReference type="Proteomes" id="UP000218615"/>
    </source>
</evidence>
<feature type="domain" description="Archaeal Nre N-terminal" evidence="2">
    <location>
        <begin position="24"/>
        <end position="292"/>
    </location>
</feature>
<proteinExistence type="inferred from homology"/>
<dbReference type="RefSeq" id="WP_096206138.1">
    <property type="nucleotide sequence ID" value="NZ_FZMP01000181.1"/>
</dbReference>
<accession>A0A284VQ88</accession>
<dbReference type="Pfam" id="PF04894">
    <property type="entry name" value="Nre_N"/>
    <property type="match status" value="1"/>
</dbReference>
<comment type="caution">
    <text evidence="1">Lacks conserved residue(s) required for the propagation of feature annotation.</text>
</comment>
<evidence type="ECO:0000259" key="2">
    <source>
        <dbReference type="Pfam" id="PF04894"/>
    </source>
</evidence>
<dbReference type="OrthoDB" id="6609at2157"/>
<dbReference type="STRING" id="1392998.ANME2D_03224"/>
<dbReference type="GO" id="GO:0006281">
    <property type="term" value="P:DNA repair"/>
    <property type="evidence" value="ECO:0007669"/>
    <property type="project" value="UniProtKB-UniRule"/>
</dbReference>
<evidence type="ECO:0000256" key="1">
    <source>
        <dbReference type="HAMAP-Rule" id="MF_02096"/>
    </source>
</evidence>
<gene>
    <name evidence="4" type="ORF">MNV_360011</name>
</gene>
<dbReference type="InterPro" id="IPR006979">
    <property type="entry name" value="Nre_C"/>
</dbReference>
<dbReference type="AlphaFoldDB" id="A0A284VQ88"/>
<keyword evidence="1" id="KW-0227">DNA damage</keyword>
<dbReference type="InterPro" id="IPR006978">
    <property type="entry name" value="Nre_N"/>
</dbReference>
<comment type="similarity">
    <text evidence="1">Belongs to the Nre family.</text>
</comment>
<keyword evidence="1" id="KW-0234">DNA repair</keyword>
<evidence type="ECO:0000259" key="3">
    <source>
        <dbReference type="Pfam" id="PF04895"/>
    </source>
</evidence>
<name>A0A284VQ88_9EURY</name>
<dbReference type="Proteomes" id="UP000218615">
    <property type="component" value="Unassembled WGS sequence"/>
</dbReference>
<organism evidence="4 5">
    <name type="scientific">Candidatus Methanoperedens nitratireducens</name>
    <dbReference type="NCBI Taxonomy" id="1392998"/>
    <lineage>
        <taxon>Archaea</taxon>
        <taxon>Methanobacteriati</taxon>
        <taxon>Methanobacteriota</taxon>
        <taxon>Stenosarchaea group</taxon>
        <taxon>Methanomicrobia</taxon>
        <taxon>Methanosarcinales</taxon>
        <taxon>ANME-2 cluster</taxon>
        <taxon>Candidatus Methanoperedentaceae</taxon>
        <taxon>Candidatus Methanoperedens</taxon>
    </lineage>
</organism>
<dbReference type="PANTHER" id="PTHR38136:SF2">
    <property type="entry name" value="DNA REPAIR PROTEIN"/>
    <property type="match status" value="1"/>
</dbReference>
<dbReference type="InterPro" id="IPR033167">
    <property type="entry name" value="Nre"/>
</dbReference>